<accession>A0A0G0P2C8</accession>
<comment type="caution">
    <text evidence="1">The sequence shown here is derived from an EMBL/GenBank/DDBJ whole genome shotgun (WGS) entry which is preliminary data.</text>
</comment>
<gene>
    <name evidence="1" type="ORF">UT17_C0003G0277</name>
</gene>
<evidence type="ECO:0000313" key="1">
    <source>
        <dbReference type="EMBL" id="KKQ92254.1"/>
    </source>
</evidence>
<name>A0A0G0P2C8_9BACT</name>
<organism evidence="1 2">
    <name type="scientific">Candidatus Woesebacteria bacterium GW2011_GWB1_39_10</name>
    <dbReference type="NCBI Taxonomy" id="1618572"/>
    <lineage>
        <taxon>Bacteria</taxon>
        <taxon>Candidatus Woeseibacteriota</taxon>
    </lineage>
</organism>
<protein>
    <submittedName>
        <fullName evidence="1">Uncharacterized protein</fullName>
    </submittedName>
</protein>
<proteinExistence type="predicted"/>
<reference evidence="1 2" key="1">
    <citation type="journal article" date="2015" name="Nature">
        <title>rRNA introns, odd ribosomes, and small enigmatic genomes across a large radiation of phyla.</title>
        <authorList>
            <person name="Brown C.T."/>
            <person name="Hug L.A."/>
            <person name="Thomas B.C."/>
            <person name="Sharon I."/>
            <person name="Castelle C.J."/>
            <person name="Singh A."/>
            <person name="Wilkins M.J."/>
            <person name="Williams K.H."/>
            <person name="Banfield J.F."/>
        </authorList>
    </citation>
    <scope>NUCLEOTIDE SEQUENCE [LARGE SCALE GENOMIC DNA]</scope>
</reference>
<dbReference type="STRING" id="1618572.UT17_C0003G0277"/>
<dbReference type="EMBL" id="LBVU01000003">
    <property type="protein sequence ID" value="KKQ92254.1"/>
    <property type="molecule type" value="Genomic_DNA"/>
</dbReference>
<sequence length="42" mass="5139">MEWYLSSKKLRVSSERKTKTNQNANQGCEKVIFRQQFDFRQQ</sequence>
<dbReference type="AlphaFoldDB" id="A0A0G0P2C8"/>
<evidence type="ECO:0000313" key="2">
    <source>
        <dbReference type="Proteomes" id="UP000034774"/>
    </source>
</evidence>
<dbReference type="Proteomes" id="UP000034774">
    <property type="component" value="Unassembled WGS sequence"/>
</dbReference>